<keyword evidence="8" id="KW-1185">Reference proteome</keyword>
<evidence type="ECO:0000256" key="1">
    <source>
        <dbReference type="ARBA" id="ARBA00008609"/>
    </source>
</evidence>
<dbReference type="PRINTS" id="PR00411">
    <property type="entry name" value="PNDRDTASEI"/>
</dbReference>
<sequence>MTGYRLATGGSGIDRTRRLGFTFAGRPYGGLAGDTLASALIANGVGVVGRSFKYHRPRGVTAAGPEEAGALVSLGEGGRHEPNAKAPMVPLVEGLVADGQNAWPSLGFDVGAINGLAGPLISAGFYYKTFIGGPRGTWTRLFEPVIRRAAGMGRAATTPDPDRYETMNATCDVLVIGAGPAGLMAATAALAAGARVILADERERPGGALLHDLSEVDGVPAPDFAAATAARLTDGGAVVLPRTTVYGHYDGRFGAVERVVDHPGDPHGLPRQRHWQIRARHVVLATGAIERPIVFPGNDRPGVMLADAARAYANRYGVAVGRRVAVFAAHDGAYRTVRDLAAAGIDVAAVVDARPAVPAAAASLAEAAGARLFAGHHVGATRGRKGLAGLTVAGADGGSIAVDALLVSGGYTPTLHLASQAGARPQWDDALAAFRPGPLPEGWTAAGAVTGRYATTDALETGAAAGEAAAAALGRTVAPLARPALAAADDAALTATAPAAPFHVAGKKAFVDLEHDVTSADIALAHDEGFQAVEHLKRYTTLGMATDQGKTSNVNGLAIMAEHLGAPIPTVGTTRFRPPYTPVALGALAGAETGAHVRPTRLTPMHDWHATHGAVFVATGAWLRPRAYLRPGEGVREAYIREAATVRTGVGIVDVSSLGKIEVAGPDAATLLDRVYANGFAKLPVGRARYGVMLREDGVVFDDGTTWRLGETRFLMTTTTANAAAVLSHLEVLLATAWPDLRVHVTSTTEQWAGMAVAGPLARTTLAATVAGIDFANEAFPFMAVREGAIGEVPVIVARLSFSGELAYEVYCGAHHGAAVWERIMAAGAVHEIAPYGVEALGTLRIEKGHVSGPELDGRTTLYDLGLERMASAKKAFVGSVLMRRPALRDPARKRFVGLVSLDGKPIRSGAHLVGPSGRSEGHVTSTTHSPALAGAEIALALLSGGPDRIGEELLATDPVRGNAVPVRVADPLFFDKDGSRMHV</sequence>
<dbReference type="InterPro" id="IPR028896">
    <property type="entry name" value="GcvT/YgfZ/DmdA"/>
</dbReference>
<accession>A0A934IG29</accession>
<evidence type="ECO:0000313" key="8">
    <source>
        <dbReference type="Proteomes" id="UP000609531"/>
    </source>
</evidence>
<protein>
    <submittedName>
        <fullName evidence="7">Sarcosine oxidase subunit alpha family protein</fullName>
    </submittedName>
</protein>
<dbReference type="GO" id="GO:0046653">
    <property type="term" value="P:tetrahydrofolate metabolic process"/>
    <property type="evidence" value="ECO:0007669"/>
    <property type="project" value="InterPro"/>
</dbReference>
<evidence type="ECO:0000259" key="6">
    <source>
        <dbReference type="Pfam" id="PF17806"/>
    </source>
</evidence>
<dbReference type="InterPro" id="IPR036188">
    <property type="entry name" value="FAD/NAD-bd_sf"/>
</dbReference>
<dbReference type="SUPFAM" id="SSF103025">
    <property type="entry name" value="Folate-binding domain"/>
    <property type="match status" value="1"/>
</dbReference>
<keyword evidence="2" id="KW-0560">Oxidoreductase</keyword>
<gene>
    <name evidence="7" type="ORF">JCR33_08985</name>
</gene>
<feature type="domain" description="FAD/NAD(P)-binding" evidence="4">
    <location>
        <begin position="172"/>
        <end position="423"/>
    </location>
</feature>
<evidence type="ECO:0000259" key="5">
    <source>
        <dbReference type="Pfam" id="PF08669"/>
    </source>
</evidence>
<dbReference type="Gene3D" id="3.50.50.60">
    <property type="entry name" value="FAD/NAD(P)-binding domain"/>
    <property type="match status" value="1"/>
</dbReference>
<feature type="domain" description="Aminomethyltransferase C-terminal" evidence="5">
    <location>
        <begin position="894"/>
        <end position="976"/>
    </location>
</feature>
<dbReference type="AlphaFoldDB" id="A0A934IG29"/>
<comment type="similarity">
    <text evidence="1">Belongs to the GcvT family.</text>
</comment>
<dbReference type="Pfam" id="PF01571">
    <property type="entry name" value="GCV_T"/>
    <property type="match status" value="1"/>
</dbReference>
<dbReference type="Gene3D" id="3.30.1360.120">
    <property type="entry name" value="Probable tRNA modification gtpase trme, domain 1"/>
    <property type="match status" value="1"/>
</dbReference>
<comment type="caution">
    <text evidence="7">The sequence shown here is derived from an EMBL/GenBank/DDBJ whole genome shotgun (WGS) entry which is preliminary data.</text>
</comment>
<dbReference type="InterPro" id="IPR006222">
    <property type="entry name" value="GCVT_N"/>
</dbReference>
<reference evidence="7" key="1">
    <citation type="submission" date="2020-12" db="EMBL/GenBank/DDBJ databases">
        <title>Bacterial taxonomy.</title>
        <authorList>
            <person name="Pan X."/>
        </authorList>
    </citation>
    <scope>NUCLEOTIDE SEQUENCE</scope>
    <source>
        <strain evidence="7">B2012</strain>
    </source>
</reference>
<dbReference type="Proteomes" id="UP000609531">
    <property type="component" value="Unassembled WGS sequence"/>
</dbReference>
<dbReference type="Pfam" id="PF13510">
    <property type="entry name" value="Fer2_4"/>
    <property type="match status" value="1"/>
</dbReference>
<dbReference type="InterPro" id="IPR029043">
    <property type="entry name" value="GcvT/YgfZ_C"/>
</dbReference>
<dbReference type="InterPro" id="IPR023753">
    <property type="entry name" value="FAD/NAD-binding_dom"/>
</dbReference>
<dbReference type="NCBIfam" id="TIGR01372">
    <property type="entry name" value="soxA"/>
    <property type="match status" value="1"/>
</dbReference>
<dbReference type="PIRSF" id="PIRSF037980">
    <property type="entry name" value="SoxA"/>
    <property type="match status" value="1"/>
</dbReference>
<dbReference type="RefSeq" id="WP_198881715.1">
    <property type="nucleotide sequence ID" value="NZ_JAEKJA010000006.1"/>
</dbReference>
<dbReference type="Gene3D" id="3.10.20.440">
    <property type="entry name" value="2Fe-2S iron-sulphur cluster binding domain, sarcosine oxidase, alpha subunit, N-terminal domain"/>
    <property type="match status" value="1"/>
</dbReference>
<dbReference type="SUPFAM" id="SSF51905">
    <property type="entry name" value="FAD/NAD(P)-binding domain"/>
    <property type="match status" value="1"/>
</dbReference>
<dbReference type="InterPro" id="IPR013977">
    <property type="entry name" value="GcvT_C"/>
</dbReference>
<dbReference type="PANTHER" id="PTHR43757">
    <property type="entry name" value="AMINOMETHYLTRANSFERASE"/>
    <property type="match status" value="1"/>
</dbReference>
<dbReference type="EMBL" id="JAEKJA010000006">
    <property type="protein sequence ID" value="MBJ3775818.1"/>
    <property type="molecule type" value="Genomic_DNA"/>
</dbReference>
<dbReference type="Pfam" id="PF08669">
    <property type="entry name" value="GCV_T_C"/>
    <property type="match status" value="1"/>
</dbReference>
<dbReference type="SUPFAM" id="SSF101790">
    <property type="entry name" value="Aminomethyltransferase beta-barrel domain"/>
    <property type="match status" value="1"/>
</dbReference>
<feature type="domain" description="SoxA A3" evidence="6">
    <location>
        <begin position="507"/>
        <end position="590"/>
    </location>
</feature>
<name>A0A934IG29_9HYPH</name>
<dbReference type="InterPro" id="IPR042204">
    <property type="entry name" value="2Fe-2S-bd_N"/>
</dbReference>
<feature type="domain" description="GCVT N-terminal" evidence="3">
    <location>
        <begin position="605"/>
        <end position="875"/>
    </location>
</feature>
<dbReference type="PRINTS" id="PR00368">
    <property type="entry name" value="FADPNR"/>
</dbReference>
<dbReference type="Pfam" id="PF07992">
    <property type="entry name" value="Pyr_redox_2"/>
    <property type="match status" value="1"/>
</dbReference>
<dbReference type="InterPro" id="IPR041117">
    <property type="entry name" value="SoxA_A3"/>
</dbReference>
<proteinExistence type="inferred from homology"/>
<dbReference type="InterPro" id="IPR041854">
    <property type="entry name" value="BFD-like_2Fe2S-bd_dom_sf"/>
</dbReference>
<dbReference type="PANTHER" id="PTHR43757:SF2">
    <property type="entry name" value="AMINOMETHYLTRANSFERASE, MITOCHONDRIAL"/>
    <property type="match status" value="1"/>
</dbReference>
<organism evidence="7 8">
    <name type="scientific">Acuticoccus mangrovi</name>
    <dbReference type="NCBI Taxonomy" id="2796142"/>
    <lineage>
        <taxon>Bacteria</taxon>
        <taxon>Pseudomonadati</taxon>
        <taxon>Pseudomonadota</taxon>
        <taxon>Alphaproteobacteria</taxon>
        <taxon>Hyphomicrobiales</taxon>
        <taxon>Amorphaceae</taxon>
        <taxon>Acuticoccus</taxon>
    </lineage>
</organism>
<dbReference type="InterPro" id="IPR006277">
    <property type="entry name" value="Sarcosine_oxidase_asu"/>
</dbReference>
<dbReference type="Pfam" id="PF17806">
    <property type="entry name" value="SO_alpha_A3"/>
    <property type="match status" value="1"/>
</dbReference>
<dbReference type="Gene3D" id="1.10.10.1100">
    <property type="entry name" value="BFD-like [2Fe-2S]-binding domain"/>
    <property type="match status" value="1"/>
</dbReference>
<evidence type="ECO:0000259" key="3">
    <source>
        <dbReference type="Pfam" id="PF01571"/>
    </source>
</evidence>
<evidence type="ECO:0000256" key="2">
    <source>
        <dbReference type="ARBA" id="ARBA00023002"/>
    </source>
</evidence>
<dbReference type="InterPro" id="IPR027266">
    <property type="entry name" value="TrmE/GcvT-like"/>
</dbReference>
<evidence type="ECO:0000313" key="7">
    <source>
        <dbReference type="EMBL" id="MBJ3775818.1"/>
    </source>
</evidence>
<evidence type="ECO:0000259" key="4">
    <source>
        <dbReference type="Pfam" id="PF07992"/>
    </source>
</evidence>
<dbReference type="GO" id="GO:0008115">
    <property type="term" value="F:sarcosine oxidase activity"/>
    <property type="evidence" value="ECO:0007669"/>
    <property type="project" value="InterPro"/>
</dbReference>